<keyword evidence="9" id="KW-0997">Cell inner membrane</keyword>
<keyword evidence="5 9" id="KW-1133">Transmembrane helix</keyword>
<dbReference type="RefSeq" id="WP_013451908.1">
    <property type="nucleotide sequence ID" value="NC_014758.1"/>
</dbReference>
<dbReference type="STRING" id="768670.Calni_1793"/>
<comment type="similarity">
    <text evidence="9">Belongs to the TatA/E family.</text>
</comment>
<comment type="function">
    <text evidence="8">Part of the twin-arginine translocation (Tat) system that transports large folded proteins containing a characteristic twin-arginine motif in their signal peptide across the thylakoid membrane. Involved in delta pH-dependent protein transport required for chloroplast development, especially thylakoid membrane formation. TATC and TATB mediate precursor recognition, whereas TATA facilitates translocation.</text>
</comment>
<accession>E4TGB1</accession>
<dbReference type="PANTHER" id="PTHR33162">
    <property type="entry name" value="SEC-INDEPENDENT PROTEIN TRANSLOCASE PROTEIN TATA, CHLOROPLASTIC"/>
    <property type="match status" value="1"/>
</dbReference>
<evidence type="ECO:0000313" key="11">
    <source>
        <dbReference type="EMBL" id="ADR19698.1"/>
    </source>
</evidence>
<keyword evidence="4 9" id="KW-0653">Protein transport</keyword>
<sequence length="99" mass="11074" precursor="true">MFGLGLSEIILIAIVAIVVIGPKRLPEVAKALGKGYAEFKKAMDGFKEAVKIDDVIHDKPKDNDLKNVYEDKWKTAHNEQSNDFSASIEKGKDEKKEEK</sequence>
<reference evidence="11 12" key="2">
    <citation type="journal article" date="2011" name="Stand. Genomic Sci.">
        <title>Complete genome sequence of Calditerrivibrio nitroreducens type strain (Yu37-1).</title>
        <authorList>
            <person name="Pitluck S."/>
            <person name="Sikorski J."/>
            <person name="Zeytun A."/>
            <person name="Lapidus A."/>
            <person name="Nolan M."/>
            <person name="Lucas S."/>
            <person name="Hammon N."/>
            <person name="Deshpande S."/>
            <person name="Cheng J.F."/>
            <person name="Tapia R."/>
            <person name="Han C."/>
            <person name="Goodwin L."/>
            <person name="Liolios K."/>
            <person name="Pagani I."/>
            <person name="Ivanova N."/>
            <person name="Mavromatis K."/>
            <person name="Pati A."/>
            <person name="Chen A."/>
            <person name="Palaniappan K."/>
            <person name="Hauser L."/>
            <person name="Chang Y.J."/>
            <person name="Jeffries C.D."/>
            <person name="Detter J.C."/>
            <person name="Brambilla E."/>
            <person name="Djao O.D."/>
            <person name="Rohde M."/>
            <person name="Spring S."/>
            <person name="Goker M."/>
            <person name="Woyke T."/>
            <person name="Bristow J."/>
            <person name="Eisen J.A."/>
            <person name="Markowitz V."/>
            <person name="Hugenholtz P."/>
            <person name="Kyrpides N.C."/>
            <person name="Klenk H.P."/>
            <person name="Land M."/>
        </authorList>
    </citation>
    <scope>NUCLEOTIDE SEQUENCE [LARGE SCALE GENOMIC DNA]</scope>
    <source>
        <strain evidence="12">DSM 19672 / NBRC 101217 / Yu37-1</strain>
    </source>
</reference>
<dbReference type="GO" id="GO:0033281">
    <property type="term" value="C:TAT protein transport complex"/>
    <property type="evidence" value="ECO:0007669"/>
    <property type="project" value="UniProtKB-UniRule"/>
</dbReference>
<reference key="1">
    <citation type="submission" date="2010-11" db="EMBL/GenBank/DDBJ databases">
        <title>The complete genome of chromosome of Calditerrivibrio nitroreducens DSM 19672.</title>
        <authorList>
            <consortium name="US DOE Joint Genome Institute (JGI-PGF)"/>
            <person name="Lucas S."/>
            <person name="Copeland A."/>
            <person name="Lapidus A."/>
            <person name="Bruce D."/>
            <person name="Goodwin L."/>
            <person name="Pitluck S."/>
            <person name="Kyrpides N."/>
            <person name="Mavromatis K."/>
            <person name="Ivanova N."/>
            <person name="Mikhailova N."/>
            <person name="Zeytun A."/>
            <person name="Brettin T."/>
            <person name="Detter J.C."/>
            <person name="Tapia R."/>
            <person name="Han C."/>
            <person name="Land M."/>
            <person name="Hauser L."/>
            <person name="Markowitz V."/>
            <person name="Cheng J.-F."/>
            <person name="Hugenholtz P."/>
            <person name="Woyke T."/>
            <person name="Wu D."/>
            <person name="Spring S."/>
            <person name="Schroeder M."/>
            <person name="Brambilla E."/>
            <person name="Klenk H.-P."/>
            <person name="Eisen J.A."/>
        </authorList>
    </citation>
    <scope>NUCLEOTIDE SEQUENCE [LARGE SCALE GENOMIC DNA]</scope>
    <source>
        <strain>DSM 19672</strain>
    </source>
</reference>
<dbReference type="AlphaFoldDB" id="E4TGB1"/>
<keyword evidence="12" id="KW-1185">Reference proteome</keyword>
<dbReference type="InterPro" id="IPR006312">
    <property type="entry name" value="TatA/E"/>
</dbReference>
<dbReference type="PANTHER" id="PTHR33162:SF1">
    <property type="entry name" value="SEC-INDEPENDENT PROTEIN TRANSLOCASE PROTEIN TATA, CHLOROPLASTIC"/>
    <property type="match status" value="1"/>
</dbReference>
<keyword evidence="6 9" id="KW-0811">Translocation</keyword>
<evidence type="ECO:0000256" key="8">
    <source>
        <dbReference type="ARBA" id="ARBA00025340"/>
    </source>
</evidence>
<evidence type="ECO:0000256" key="7">
    <source>
        <dbReference type="ARBA" id="ARBA00023136"/>
    </source>
</evidence>
<dbReference type="GO" id="GO:0008320">
    <property type="term" value="F:protein transmembrane transporter activity"/>
    <property type="evidence" value="ECO:0007669"/>
    <property type="project" value="UniProtKB-UniRule"/>
</dbReference>
<dbReference type="Gene3D" id="1.20.5.3310">
    <property type="match status" value="1"/>
</dbReference>
<dbReference type="HOGENOM" id="CLU_086034_1_5_0"/>
<comment type="subunit">
    <text evidence="9">Forms a complex with TatC.</text>
</comment>
<keyword evidence="9" id="KW-1003">Cell membrane</keyword>
<comment type="function">
    <text evidence="9">Part of the twin-arginine translocation (Tat) system that transports large folded proteins containing a characteristic twin-arginine motif in their signal peptide across membranes. TatA could form the protein-conducting channel of the Tat system.</text>
</comment>
<evidence type="ECO:0000256" key="5">
    <source>
        <dbReference type="ARBA" id="ARBA00022989"/>
    </source>
</evidence>
<dbReference type="EMBL" id="CP002347">
    <property type="protein sequence ID" value="ADR19698.1"/>
    <property type="molecule type" value="Genomic_DNA"/>
</dbReference>
<dbReference type="PRINTS" id="PR01506">
    <property type="entry name" value="TATBPROTEIN"/>
</dbReference>
<dbReference type="Pfam" id="PF02416">
    <property type="entry name" value="TatA_B_E"/>
    <property type="match status" value="1"/>
</dbReference>
<evidence type="ECO:0000256" key="3">
    <source>
        <dbReference type="ARBA" id="ARBA00022692"/>
    </source>
</evidence>
<evidence type="ECO:0000256" key="2">
    <source>
        <dbReference type="ARBA" id="ARBA00022448"/>
    </source>
</evidence>
<name>E4TGB1_CALNY</name>
<dbReference type="OrthoDB" id="9810561at2"/>
<feature type="region of interest" description="Disordered" evidence="10">
    <location>
        <begin position="78"/>
        <end position="99"/>
    </location>
</feature>
<organism evidence="11 12">
    <name type="scientific">Calditerrivibrio nitroreducens (strain DSM 19672 / NBRC 101217 / Yu37-1)</name>
    <dbReference type="NCBI Taxonomy" id="768670"/>
    <lineage>
        <taxon>Bacteria</taxon>
        <taxon>Pseudomonadati</taxon>
        <taxon>Deferribacterota</taxon>
        <taxon>Deferribacteres</taxon>
        <taxon>Deferribacterales</taxon>
        <taxon>Calditerrivibrionaceae</taxon>
    </lineage>
</organism>
<dbReference type="InterPro" id="IPR003369">
    <property type="entry name" value="TatA/B/E"/>
</dbReference>
<keyword evidence="2 9" id="KW-0813">Transport</keyword>
<evidence type="ECO:0000256" key="10">
    <source>
        <dbReference type="SAM" id="MobiDB-lite"/>
    </source>
</evidence>
<proteinExistence type="inferred from homology"/>
<dbReference type="HAMAP" id="MF_00236">
    <property type="entry name" value="TatA_E"/>
    <property type="match status" value="1"/>
</dbReference>
<feature type="transmembrane region" description="Helical" evidence="9">
    <location>
        <begin position="6"/>
        <end position="25"/>
    </location>
</feature>
<evidence type="ECO:0000256" key="1">
    <source>
        <dbReference type="ARBA" id="ARBA00004167"/>
    </source>
</evidence>
<feature type="compositionally biased region" description="Basic and acidic residues" evidence="10">
    <location>
        <begin position="89"/>
        <end position="99"/>
    </location>
</feature>
<dbReference type="GO" id="GO:0006886">
    <property type="term" value="P:intracellular protein transport"/>
    <property type="evidence" value="ECO:0007669"/>
    <property type="project" value="UniProtKB-ARBA"/>
</dbReference>
<evidence type="ECO:0000313" key="12">
    <source>
        <dbReference type="Proteomes" id="UP000007039"/>
    </source>
</evidence>
<dbReference type="KEGG" id="cni:Calni_1793"/>
<dbReference type="GO" id="GO:0043953">
    <property type="term" value="P:protein transport by the Tat complex"/>
    <property type="evidence" value="ECO:0007669"/>
    <property type="project" value="UniProtKB-UniRule"/>
</dbReference>
<evidence type="ECO:0000256" key="9">
    <source>
        <dbReference type="HAMAP-Rule" id="MF_00236"/>
    </source>
</evidence>
<gene>
    <name evidence="9" type="primary">tatA</name>
    <name evidence="11" type="ordered locus">Calni_1793</name>
</gene>
<keyword evidence="3 9" id="KW-0812">Transmembrane</keyword>
<protein>
    <recommendedName>
        <fullName evidence="9">Sec-independent protein translocase protein TatA</fullName>
    </recommendedName>
</protein>
<dbReference type="eggNOG" id="COG1826">
    <property type="taxonomic scope" value="Bacteria"/>
</dbReference>
<dbReference type="Proteomes" id="UP000007039">
    <property type="component" value="Chromosome"/>
</dbReference>
<comment type="subcellular location">
    <subcellularLocation>
        <location evidence="9">Cell inner membrane</location>
        <topology evidence="9">Single-pass membrane protein</topology>
    </subcellularLocation>
    <subcellularLocation>
        <location evidence="1">Membrane</location>
        <topology evidence="1">Single-pass membrane protein</topology>
    </subcellularLocation>
</comment>
<evidence type="ECO:0000256" key="4">
    <source>
        <dbReference type="ARBA" id="ARBA00022927"/>
    </source>
</evidence>
<evidence type="ECO:0000256" key="6">
    <source>
        <dbReference type="ARBA" id="ARBA00023010"/>
    </source>
</evidence>
<keyword evidence="7 9" id="KW-0472">Membrane</keyword>